<organism evidence="4 5">
    <name type="scientific">Segatella bryantii</name>
    <name type="common">Prevotella bryantii</name>
    <dbReference type="NCBI Taxonomy" id="77095"/>
    <lineage>
        <taxon>Bacteria</taxon>
        <taxon>Pseudomonadati</taxon>
        <taxon>Bacteroidota</taxon>
        <taxon>Bacteroidia</taxon>
        <taxon>Bacteroidales</taxon>
        <taxon>Prevotellaceae</taxon>
        <taxon>Segatella</taxon>
    </lineage>
</organism>
<name>A0ABX4ELQ9_SEGBR</name>
<dbReference type="RefSeq" id="WP_094447893.1">
    <property type="nucleotide sequence ID" value="NZ_CP091802.1"/>
</dbReference>
<keyword evidence="1" id="KW-0732">Signal</keyword>
<dbReference type="Gene3D" id="2.60.40.10">
    <property type="entry name" value="Immunoglobulins"/>
    <property type="match status" value="1"/>
</dbReference>
<evidence type="ECO:0000259" key="3">
    <source>
        <dbReference type="SMART" id="SM00560"/>
    </source>
</evidence>
<reference evidence="4 5" key="1">
    <citation type="submission" date="2017-08" db="EMBL/GenBank/DDBJ databases">
        <title>Comparative genomics of non-oral Prevotella species.</title>
        <authorList>
            <person name="Accetto T."/>
            <person name="Nograsek B."/>
            <person name="Avgustin G."/>
        </authorList>
    </citation>
    <scope>NUCLEOTIDE SEQUENCE [LARGE SCALE GENOMIC DNA]</scope>
    <source>
        <strain evidence="4 5">TC1-1</strain>
    </source>
</reference>
<dbReference type="Proteomes" id="UP000216189">
    <property type="component" value="Unassembled WGS sequence"/>
</dbReference>
<dbReference type="Pfam" id="PF13385">
    <property type="entry name" value="Laminin_G_3"/>
    <property type="match status" value="2"/>
</dbReference>
<sequence>MKTKEQQGFRRLGRRAFGLQVLMLLLVMLIGGSPTTWANDDPGGGTYTFWTNAEGVKDIKEYFKTTETFSFADDRYYWEFQFKAMQHAYFENHGKIYLQTSDNKWHTVAEWYKSSNSNNVSFSVKDESWGNIVMVSGYDLASTGGNMTLQFKPIQRCFDDGVKRIRMEYDIWEWINYIHENVPQGDIRYEKDLNMAFADNEPIPDLEVDWSDDYCISLKARNVYDKRNQNNNVKQYYTTYREVSGDKVNDGRYINETMNVSDFTVTGEHGGMIDVERNAVARWHHLICGAYFHPMGIRFTPTIEYAPYGNTNNLSNTPVTLTRPTKEIIIDPFTCAKSLNVDFDKWTRKNTIRWTRYEEQSGRCVKCTVTRPCRTDGKWYVIRYEDGQAADTYTLIAEMNGDATDLKVEDSDIDYDKRYNYRVIFLPVVLADKYDKDHLTSGVLANPERLLTNFWIEQQVSTQLEMPIKLTQDRSYDGAVRLKWEYCAAPTGENWTIEYRPAETGSAWRVLDSSMMVDTEASEASFDAEGSVCDMMDYRVKTTYMNRDFYSNVYTGNLPAGSYISEVKASTGTEEKTVIVKWKVARADVTNDIYFRVLRRVIGDTDWTLLTDEIHGTASEYTYTDDRPLAGSYYEYSVQAYGAKCDEQIVKTDEVIAPGFSQARGTITGHISYGSGTAVDGVKVNLVKASADEQTDQPQFLSRYIEGAGKGLQWTTANKEKYANVLSGDGTFTIQFWARPKSVDAGGAANQTILRLGNGLELGVISDDGTHFYLNRVIHYDNRLNSHHFNKSLPFSTTDFTHVTAVYDHGMLTCYVGTDSLLSYTLDCTQYKDWNIGSDPTLAVGGIESMYAGMGQSFNGYIDDIRLWNRALSKEEVEANYTRILGGTEGGLVLYWPLDEGLGVKDYAFDVARQDGIYQLNHPEVGLNATPSATVPQQLGLYGVTDKNGNYIIRGIPFQQGGTNYEIAPLYGVHQFNPVTRSMFVSPTSLTANNIDFEDVSSFPMEGYVYYAGTNIPAEGIQFYVDGQLLTTDGEVQQSDAQGRYRISVPIGEHFVEAKLGNHKMVNQGRFPIKGKRNFNAPVTYNFSDSTLVNFVGRVSGGERNDTLAVGFGASKNNIGTATITLKLNNESLSFNRVEGKPQTSATQIRTWESDTVSINSTAWTGFEGGDARYIFINTDPATGEFSAKLPPLKYIVKNIEIPKNPDIEFNILPEIDLSNVLKEQIDSLWQVDERGDSVLNKYKYHTKLVQTYFATPQVDISQPKSGKDVFGIQEYKGEDELGKFTVSDLWTRTDEGAVSYKYGYPIYKMGDEYHTELYGYEVYTNYDNGEAANDTIPLAGQVITVANEMSSDQTIVAVLPPGETEYRLGQVYDLKKNQLMLDSLGRYAFKWNAGAPNVVSPYTRHLGITLERKGRTYAPNGINAIVVGSLPIGNNFVTNGPDQVLMVLRDPPGAKSKTVWKTGSTKTKVRSSTSGGYGNEKMMYEANLGAKVRFMSGFGLYYETTDLDNTSDIGGGIHYTWNKNSSTEKTWTLTATEQVSTGATKDYCGSNGDVFIGYSTNLLMGKCRKVGFFRDNETAPFELKDDVATSLGDSVTTKFMYSTYEIEEVMIPKWRETRNGYLTQHFDTEAEARAFVNNTSEVLYATWVKEDDTSYGQEGTYVQVTPAAWESLTDFVAEDKVAWCNNQIESWQKVLYNNEYDKVTAIENRDKYWQRNISFDGGSGYSYTARNDTTKVVKHNYSHNLGGIVKGGFSTKNTAASIQFKTKMSVDTENGWAYSTTESDYDENTKDYAEFDYTFDDGNKGTDFSVDIYKSPTGWSDIFSIFGGQSYNPYQKEEKTQYYEPGQHILSNGTEQMENPDIQISTDGGIAVKSAVLTDIPAGQTGQFTLHLSNISTTTQGFDFTYNLSVAEGTNQHGLEILMDGVPANGRGIFIPAGETVKKVITVRQTDQSVLDYENIELWFSSAYQAIKIHDIAKLSVHFKPSSSPVELAITEPVVNCQTDSARLEMKVKGFNRQFKNLKNVGVQYRFQGNTQWTALHTWVTNKADSLNANYNLLPATGDLPLELKMISDQSYPEGNYEFRAFTTTPYGNEQVQVYSDVINVVKDITRPINIFTPTPANGILGYGDQLVIEFNEDIVPGYVSDNNVIVTAKLNDTQVDHEVALQLMPFGEAPRTVNPVFLQGDFSIDFWLYRRDSGTLLSLGKTNSRFALNVRDDGYVVATVGGTQHVSDRPMPKDEWTFVALSYKASTMTFDMEASADQAGNVMLFEDRPVELKDLEAFSYTDDYHLYLGGIDADIHSLSLYNIYRDVHKATATKDQAKDSYVYGLANYWPFDEGHGFTAADKRHTHDFSVPDRWLLENVNYGLRMDDNEGAKIDITQITTRPGDSYAIELWHRISDYDGKDVVFETTTPNQGKDQQQHNKLKLHYDGKKNLILNYDKDSIMVASAEDFPEVMDWRHLALNVVRGQAASFYLNGQRTAVIAETDVPPLEGSVLVVGKDAKDSWVDELRIWHASLSESRLQQNMYNTIDTADIYSRGLVAYYPFEKTGKDNGVPTKVQTLENMAHPSALSGLPAVIDTTLATFSRFAPPLKNAPDETPINTTPVASERKLIINLTGENSRLRRIEGTTLNITVDQIRDLHGNTSLPIRWTAYVQQNTLTWMKDSVNIIKKYGDDYTFDVDIENKSGSTELYTLYNMPQWLSLVDSERTDDVSPLKTKTLRFEVNPLVPVGNYDVVIGLLGNNGILEPLRIVMKVRGEKPQWAVDPTKYDHNMSIIGQVYIGGILMENPESMVAAFIGNECRGVASPEKVRGAAYVTMNVYGTDNKRYDMGKEVSFRIWDASKGVAYTDANIAVTVKTAAMKDSTVTTVIFGQDKILGDFDTPAIWTKSENVEQLIPIHQNWNWIAFGVEPQSTYLDHVFGAYAEWSMLLKSRDNWNDYNGAQWGGGTLKSAKANEMYKLKIDRLPTTKQDEPNSLLAVSGRQLKEDKERAVTLAKGWNWIAYTPLTTMTVDEALAAANPQKGDIVKSQTGVAIYSEYGWEGSLKALESGRGYLYYSNANDTKSFLYPTETAASAARVNTRMAASRGATEDLRIFNPVPLGLYPSNMTMAIQLRDGDAVVDTAEVAAFIGDECRGATRASDNALYYLVISGDGAGQSMVLRTCIDGKIIDIDNTQTYVSDANIGTSWEPYVLDLSSALSGISSIVTDDNDDSDWWTLQGFKIGRKPTQPGVYIHHGQKITIK</sequence>
<dbReference type="InterPro" id="IPR006558">
    <property type="entry name" value="LamG-like"/>
</dbReference>
<keyword evidence="2" id="KW-1015">Disulfide bond</keyword>
<gene>
    <name evidence="4" type="ORF">CIK91_00200</name>
</gene>
<proteinExistence type="predicted"/>
<evidence type="ECO:0000313" key="4">
    <source>
        <dbReference type="EMBL" id="OYP57488.1"/>
    </source>
</evidence>
<protein>
    <recommendedName>
        <fullName evidence="3">LamG-like jellyroll fold domain-containing protein</fullName>
    </recommendedName>
</protein>
<evidence type="ECO:0000313" key="5">
    <source>
        <dbReference type="Proteomes" id="UP000216189"/>
    </source>
</evidence>
<dbReference type="SMART" id="SM00560">
    <property type="entry name" value="LamGL"/>
    <property type="match status" value="1"/>
</dbReference>
<dbReference type="Gene3D" id="2.60.120.200">
    <property type="match status" value="3"/>
</dbReference>
<dbReference type="InterPro" id="IPR036116">
    <property type="entry name" value="FN3_sf"/>
</dbReference>
<keyword evidence="5" id="KW-1185">Reference proteome</keyword>
<dbReference type="SUPFAM" id="SSF49899">
    <property type="entry name" value="Concanavalin A-like lectins/glucanases"/>
    <property type="match status" value="3"/>
</dbReference>
<dbReference type="InterPro" id="IPR013320">
    <property type="entry name" value="ConA-like_dom_sf"/>
</dbReference>
<dbReference type="EMBL" id="NPJF01000001">
    <property type="protein sequence ID" value="OYP57488.1"/>
    <property type="molecule type" value="Genomic_DNA"/>
</dbReference>
<evidence type="ECO:0000256" key="2">
    <source>
        <dbReference type="ARBA" id="ARBA00023157"/>
    </source>
</evidence>
<comment type="caution">
    <text evidence="4">The sequence shown here is derived from an EMBL/GenBank/DDBJ whole genome shotgun (WGS) entry which is preliminary data.</text>
</comment>
<accession>A0ABX4ELQ9</accession>
<dbReference type="InterPro" id="IPR013783">
    <property type="entry name" value="Ig-like_fold"/>
</dbReference>
<dbReference type="SUPFAM" id="SSF49265">
    <property type="entry name" value="Fibronectin type III"/>
    <property type="match status" value="1"/>
</dbReference>
<feature type="domain" description="LamG-like jellyroll fold" evidence="3">
    <location>
        <begin position="730"/>
        <end position="875"/>
    </location>
</feature>
<evidence type="ECO:0000256" key="1">
    <source>
        <dbReference type="ARBA" id="ARBA00022729"/>
    </source>
</evidence>